<protein>
    <submittedName>
        <fullName evidence="3">Tripartite-type tricarboxylate transporter receptor subunit TctC</fullName>
    </submittedName>
</protein>
<comment type="similarity">
    <text evidence="1">Belongs to the UPF0065 (bug) family.</text>
</comment>
<keyword evidence="2" id="KW-0732">Signal</keyword>
<feature type="signal peptide" evidence="2">
    <location>
        <begin position="1"/>
        <end position="22"/>
    </location>
</feature>
<gene>
    <name evidence="3" type="ORF">EV675_1274</name>
</gene>
<accession>A0A4Q7NJK2</accession>
<dbReference type="RefSeq" id="WP_165404461.1">
    <property type="nucleotide sequence ID" value="NZ_SGXC01000001.1"/>
</dbReference>
<dbReference type="EMBL" id="SGXC01000001">
    <property type="protein sequence ID" value="RZS85251.1"/>
    <property type="molecule type" value="Genomic_DNA"/>
</dbReference>
<evidence type="ECO:0000256" key="1">
    <source>
        <dbReference type="ARBA" id="ARBA00006987"/>
    </source>
</evidence>
<dbReference type="InterPro" id="IPR005064">
    <property type="entry name" value="BUG"/>
</dbReference>
<proteinExistence type="inferred from homology"/>
<reference evidence="3 4" key="1">
    <citation type="submission" date="2019-02" db="EMBL/GenBank/DDBJ databases">
        <title>Genomic Encyclopedia of Type Strains, Phase IV (KMG-IV): sequencing the most valuable type-strain genomes for metagenomic binning, comparative biology and taxonomic classification.</title>
        <authorList>
            <person name="Goeker M."/>
        </authorList>
    </citation>
    <scope>NUCLEOTIDE SEQUENCE [LARGE SCALE GENOMIC DNA]</scope>
    <source>
        <strain evidence="3 4">K24</strain>
    </source>
</reference>
<dbReference type="Gene3D" id="3.40.190.10">
    <property type="entry name" value="Periplasmic binding protein-like II"/>
    <property type="match status" value="1"/>
</dbReference>
<name>A0A4Q7NJK2_9BURK</name>
<evidence type="ECO:0000313" key="3">
    <source>
        <dbReference type="EMBL" id="RZS85251.1"/>
    </source>
</evidence>
<feature type="chain" id="PRO_5020457886" evidence="2">
    <location>
        <begin position="23"/>
        <end position="322"/>
    </location>
</feature>
<keyword evidence="4" id="KW-1185">Reference proteome</keyword>
<dbReference type="Proteomes" id="UP000292445">
    <property type="component" value="Unassembled WGS sequence"/>
</dbReference>
<evidence type="ECO:0000256" key="2">
    <source>
        <dbReference type="SAM" id="SignalP"/>
    </source>
</evidence>
<sequence length="322" mass="33338">MMSRLSCLTAIVLLSALQPAAAQSYPARPLKAVVPFPAGGAIDVAARLVLEGMAASLGQPIVVENKPGASGNIGTQQVARAPADGYTLLLGAAVNTAVSPVMYTKLDYSVDKDLAPLAQFGNAANLIYVHPSFPARTLPGVLEELKRHPGKYAYASPGSGTTVHLTMELLRARQNLAVQHVPFKGSPAAISAVAGDQLKLGIDAAGPTLPFVQGERVVPVAVTASKRLAALPDVPTFAEAGVNVALPSSYLGFYLPAGVPAGIAERLAAEVEKALARPEVAGKLRQLGVEPEFLGPQAFAAKVKQERAMWAEAVKLSGATID</sequence>
<dbReference type="PANTHER" id="PTHR42928:SF5">
    <property type="entry name" value="BLR1237 PROTEIN"/>
    <property type="match status" value="1"/>
</dbReference>
<organism evidence="3 4">
    <name type="scientific">Pigmentiphaga kullae</name>
    <dbReference type="NCBI Taxonomy" id="151784"/>
    <lineage>
        <taxon>Bacteria</taxon>
        <taxon>Pseudomonadati</taxon>
        <taxon>Pseudomonadota</taxon>
        <taxon>Betaproteobacteria</taxon>
        <taxon>Burkholderiales</taxon>
        <taxon>Alcaligenaceae</taxon>
        <taxon>Pigmentiphaga</taxon>
    </lineage>
</organism>
<evidence type="ECO:0000313" key="4">
    <source>
        <dbReference type="Proteomes" id="UP000292445"/>
    </source>
</evidence>
<dbReference type="PIRSF" id="PIRSF017082">
    <property type="entry name" value="YflP"/>
    <property type="match status" value="1"/>
</dbReference>
<dbReference type="AlphaFoldDB" id="A0A4Q7NJK2"/>
<dbReference type="InterPro" id="IPR042100">
    <property type="entry name" value="Bug_dom1"/>
</dbReference>
<dbReference type="PANTHER" id="PTHR42928">
    <property type="entry name" value="TRICARBOXYLATE-BINDING PROTEIN"/>
    <property type="match status" value="1"/>
</dbReference>
<dbReference type="Gene3D" id="3.40.190.150">
    <property type="entry name" value="Bordetella uptake gene, domain 1"/>
    <property type="match status" value="1"/>
</dbReference>
<keyword evidence="3" id="KW-0675">Receptor</keyword>
<comment type="caution">
    <text evidence="3">The sequence shown here is derived from an EMBL/GenBank/DDBJ whole genome shotgun (WGS) entry which is preliminary data.</text>
</comment>
<dbReference type="Pfam" id="PF03401">
    <property type="entry name" value="TctC"/>
    <property type="match status" value="1"/>
</dbReference>